<dbReference type="NCBIfam" id="TIGR00595">
    <property type="entry name" value="priA"/>
    <property type="match status" value="1"/>
</dbReference>
<proteinExistence type="inferred from homology"/>
<dbReference type="Pfam" id="PF17764">
    <property type="entry name" value="PriA_3primeBD"/>
    <property type="match status" value="1"/>
</dbReference>
<evidence type="ECO:0000256" key="5">
    <source>
        <dbReference type="ARBA" id="ARBA00022801"/>
    </source>
</evidence>
<keyword evidence="4 12" id="KW-0547">Nucleotide-binding</keyword>
<feature type="domain" description="Helicase ATP-binding" evidence="13">
    <location>
        <begin position="315"/>
        <end position="482"/>
    </location>
</feature>
<evidence type="ECO:0000256" key="1">
    <source>
        <dbReference type="ARBA" id="ARBA00022515"/>
    </source>
</evidence>
<comment type="similarity">
    <text evidence="12">Belongs to the helicase family. PriA subfamily.</text>
</comment>
<dbReference type="PANTHER" id="PTHR30580">
    <property type="entry name" value="PRIMOSOMAL PROTEIN N"/>
    <property type="match status" value="1"/>
</dbReference>
<dbReference type="RefSeq" id="WP_129002364.1">
    <property type="nucleotide sequence ID" value="NZ_SDHZ01000001.1"/>
</dbReference>
<keyword evidence="1 12" id="KW-0639">Primosome</keyword>
<comment type="catalytic activity">
    <reaction evidence="11 12">
        <text>ATP + H2O = ADP + phosphate + H(+)</text>
        <dbReference type="Rhea" id="RHEA:13065"/>
        <dbReference type="ChEBI" id="CHEBI:15377"/>
        <dbReference type="ChEBI" id="CHEBI:15378"/>
        <dbReference type="ChEBI" id="CHEBI:30616"/>
        <dbReference type="ChEBI" id="CHEBI:43474"/>
        <dbReference type="ChEBI" id="CHEBI:456216"/>
        <dbReference type="EC" id="5.6.2.4"/>
    </reaction>
</comment>
<evidence type="ECO:0000256" key="2">
    <source>
        <dbReference type="ARBA" id="ARBA00022705"/>
    </source>
</evidence>
<keyword evidence="10 12" id="KW-0413">Isomerase</keyword>
<evidence type="ECO:0000256" key="3">
    <source>
        <dbReference type="ARBA" id="ARBA00022723"/>
    </source>
</evidence>
<dbReference type="SUPFAM" id="SSF52540">
    <property type="entry name" value="P-loop containing nucleoside triphosphate hydrolases"/>
    <property type="match status" value="2"/>
</dbReference>
<comment type="function">
    <text evidence="12">Initiates the restart of stalled replication forks, which reloads the replicative helicase on sites other than the origin of replication. Recognizes and binds to abandoned replication forks and remodels them to uncover a helicase loading site. Promotes assembly of the primosome at these replication forks.</text>
</comment>
<keyword evidence="3 12" id="KW-0479">Metal-binding</keyword>
<keyword evidence="8 12" id="KW-0067">ATP-binding</keyword>
<evidence type="ECO:0000313" key="16">
    <source>
        <dbReference type="Proteomes" id="UP000290545"/>
    </source>
</evidence>
<dbReference type="InterPro" id="IPR041222">
    <property type="entry name" value="PriA_3primeBD"/>
</dbReference>
<dbReference type="GO" id="GO:0005524">
    <property type="term" value="F:ATP binding"/>
    <property type="evidence" value="ECO:0007669"/>
    <property type="project" value="UniProtKB-UniRule"/>
</dbReference>
<evidence type="ECO:0000259" key="14">
    <source>
        <dbReference type="PROSITE" id="PS51194"/>
    </source>
</evidence>
<comment type="caution">
    <text evidence="15">The sequence shown here is derived from an EMBL/GenBank/DDBJ whole genome shotgun (WGS) entry which is preliminary data.</text>
</comment>
<dbReference type="CDD" id="cd18804">
    <property type="entry name" value="SF2_C_priA"/>
    <property type="match status" value="1"/>
</dbReference>
<dbReference type="InterPro" id="IPR014001">
    <property type="entry name" value="Helicase_ATP-bd"/>
</dbReference>
<dbReference type="GO" id="GO:0006310">
    <property type="term" value="P:DNA recombination"/>
    <property type="evidence" value="ECO:0007669"/>
    <property type="project" value="InterPro"/>
</dbReference>
<dbReference type="GO" id="GO:0006269">
    <property type="term" value="P:DNA replication, synthesis of primer"/>
    <property type="evidence" value="ECO:0007669"/>
    <property type="project" value="UniProtKB-KW"/>
</dbReference>
<keyword evidence="6 12" id="KW-0347">Helicase</keyword>
<dbReference type="EMBL" id="SDHZ01000001">
    <property type="protein sequence ID" value="RXK86616.1"/>
    <property type="molecule type" value="Genomic_DNA"/>
</dbReference>
<keyword evidence="5 12" id="KW-0378">Hydrolase</keyword>
<feature type="binding site" evidence="12">
    <location>
        <position position="548"/>
    </location>
    <ligand>
        <name>Zn(2+)</name>
        <dbReference type="ChEBI" id="CHEBI:29105"/>
        <label>1</label>
    </ligand>
</feature>
<dbReference type="PROSITE" id="PS51194">
    <property type="entry name" value="HELICASE_CTER"/>
    <property type="match status" value="1"/>
</dbReference>
<dbReference type="GO" id="GO:1990077">
    <property type="term" value="C:primosome complex"/>
    <property type="evidence" value="ECO:0007669"/>
    <property type="project" value="UniProtKB-UniRule"/>
</dbReference>
<dbReference type="OrthoDB" id="9759544at2"/>
<dbReference type="FunFam" id="3.40.50.300:FF:000489">
    <property type="entry name" value="Primosome assembly protein PriA"/>
    <property type="match status" value="1"/>
</dbReference>
<keyword evidence="9 12" id="KW-0238">DNA-binding</keyword>
<dbReference type="GO" id="GO:0003677">
    <property type="term" value="F:DNA binding"/>
    <property type="evidence" value="ECO:0007669"/>
    <property type="project" value="UniProtKB-UniRule"/>
</dbReference>
<sequence>MNSNQHIQFPEEVSSQPVLYAEVVIPLALPKNYTWAVPAHYQQAVQPGVRVEVILGKNKKYAGLVKRVFPEKPEAFDPKPILNVLDDEPLLFPQQLEFWQWMANYYMCSEGEVMQAAIPANLKLSSETILLWNDEHDEDFSDLDDEEFVVAEALHIKKELRLTEVQQVLDSSHVYPVIKRLIEKQVCHVWEELKEKYKEKKETYVLLHHSYRQEEALAALLNNWGTTKDAKTPKAPKQMELLLAYLHLERSQGEVPQPELLKKSGASAAQLKALIDKGILKTERRAVDRIAALPKDIQIDFTLSPAQQAAADAVAAGFSEKQVCLLHGVTSSGKTQVYIKLMEACIQQGQQVLFMLPEIALTAQIIRRLQKHFGGHIAIYHSRFNPNERVEIWSKVKSGEIKIVLGARSAVFLPFRQLGLIIADEEHDASYKQQDPAPRYHARDAAIYYASLFQAKVLLGSATPSIESYYNAQQGKYTLVELNERYGNAEMPQIEIVDVKRVVTQDRSKVIVTPDLQAAIQASLDEKKQVILFQNRRGYSPYLLCNVCGWIPQCEHCDVTLTYHKAKNKMACHYCGTTYPVVHTCAACGSHQFHQKNFGTEKIEEMVAEAFPEARTARMDYDSVKGKHDHDNLIKLFEQQKIDILVGTQMVVKGLDFEHVNLVGILDADGILNFADFRVNERAYQLMEQVSGRAGRRSGLGRVMIQVSNTHHPVLQFVQQHNYRQLFQAEIANRQMFAYPPFTRIIQLTFKHKETLIAEEAAIQMVNGLKASFGAFINGPAEPVVNRVRNQYLWEILLKLPKNNQLIQQCKQQIAQQIVIIQSNKRYRSVGIVPDIDPV</sequence>
<feature type="binding site" evidence="12">
    <location>
        <position position="557"/>
    </location>
    <ligand>
        <name>Zn(2+)</name>
        <dbReference type="ChEBI" id="CHEBI:29105"/>
        <label>2</label>
    </ligand>
</feature>
<feature type="binding site" evidence="12">
    <location>
        <position position="554"/>
    </location>
    <ligand>
        <name>Zn(2+)</name>
        <dbReference type="ChEBI" id="CHEBI:29105"/>
        <label>2</label>
    </ligand>
</feature>
<dbReference type="SMART" id="SM00487">
    <property type="entry name" value="DEXDc"/>
    <property type="match status" value="1"/>
</dbReference>
<dbReference type="EC" id="5.6.2.4" evidence="12"/>
<keyword evidence="2 12" id="KW-0235">DNA replication</keyword>
<organism evidence="15 16">
    <name type="scientific">Filimonas effusa</name>
    <dbReference type="NCBI Taxonomy" id="2508721"/>
    <lineage>
        <taxon>Bacteria</taxon>
        <taxon>Pseudomonadati</taxon>
        <taxon>Bacteroidota</taxon>
        <taxon>Chitinophagia</taxon>
        <taxon>Chitinophagales</taxon>
        <taxon>Chitinophagaceae</taxon>
        <taxon>Filimonas</taxon>
    </lineage>
</organism>
<accession>A0A4V1MAP7</accession>
<feature type="domain" description="Helicase C-terminal" evidence="14">
    <location>
        <begin position="558"/>
        <end position="747"/>
    </location>
</feature>
<evidence type="ECO:0000256" key="12">
    <source>
        <dbReference type="HAMAP-Rule" id="MF_00983"/>
    </source>
</evidence>
<feature type="binding site" evidence="12">
    <location>
        <position position="585"/>
    </location>
    <ligand>
        <name>Zn(2+)</name>
        <dbReference type="ChEBI" id="CHEBI:29105"/>
        <label>1</label>
    </ligand>
</feature>
<evidence type="ECO:0000256" key="9">
    <source>
        <dbReference type="ARBA" id="ARBA00023125"/>
    </source>
</evidence>
<evidence type="ECO:0000256" key="4">
    <source>
        <dbReference type="ARBA" id="ARBA00022741"/>
    </source>
</evidence>
<keyword evidence="16" id="KW-1185">Reference proteome</keyword>
<evidence type="ECO:0000256" key="10">
    <source>
        <dbReference type="ARBA" id="ARBA00023235"/>
    </source>
</evidence>
<reference evidence="15 16" key="1">
    <citation type="submission" date="2019-01" db="EMBL/GenBank/DDBJ databases">
        <title>Filimonas sp. strain TTM-71.</title>
        <authorList>
            <person name="Chen W.-M."/>
        </authorList>
    </citation>
    <scope>NUCLEOTIDE SEQUENCE [LARGE SCALE GENOMIC DNA]</scope>
    <source>
        <strain evidence="15 16">TTM-71</strain>
    </source>
</reference>
<dbReference type="InterPro" id="IPR011545">
    <property type="entry name" value="DEAD/DEAH_box_helicase_dom"/>
</dbReference>
<dbReference type="GO" id="GO:0008270">
    <property type="term" value="F:zinc ion binding"/>
    <property type="evidence" value="ECO:0007669"/>
    <property type="project" value="UniProtKB-UniRule"/>
</dbReference>
<feature type="binding site" evidence="12">
    <location>
        <position position="572"/>
    </location>
    <ligand>
        <name>Zn(2+)</name>
        <dbReference type="ChEBI" id="CHEBI:29105"/>
        <label>2</label>
    </ligand>
</feature>
<comment type="subunit">
    <text evidence="12">Component of the replication restart primosome.</text>
</comment>
<gene>
    <name evidence="12 15" type="primary">priA</name>
    <name evidence="15" type="ORF">ESB13_07380</name>
</gene>
<keyword evidence="7 12" id="KW-0862">Zinc</keyword>
<dbReference type="GO" id="GO:0016887">
    <property type="term" value="F:ATP hydrolysis activity"/>
    <property type="evidence" value="ECO:0007669"/>
    <property type="project" value="RHEA"/>
</dbReference>
<comment type="catalytic activity">
    <reaction evidence="12">
        <text>Couples ATP hydrolysis with the unwinding of duplex DNA by translocating in the 3'-5' direction.</text>
        <dbReference type="EC" id="5.6.2.4"/>
    </reaction>
</comment>
<dbReference type="Pfam" id="PF00271">
    <property type="entry name" value="Helicase_C"/>
    <property type="match status" value="1"/>
</dbReference>
<dbReference type="InterPro" id="IPR027417">
    <property type="entry name" value="P-loop_NTPase"/>
</dbReference>
<evidence type="ECO:0000256" key="7">
    <source>
        <dbReference type="ARBA" id="ARBA00022833"/>
    </source>
</evidence>
<evidence type="ECO:0000256" key="11">
    <source>
        <dbReference type="ARBA" id="ARBA00048988"/>
    </source>
</evidence>
<comment type="cofactor">
    <cofactor evidence="12">
        <name>Zn(2+)</name>
        <dbReference type="ChEBI" id="CHEBI:29105"/>
    </cofactor>
    <text evidence="12">Binds 2 zinc ions per subunit.</text>
</comment>
<dbReference type="PANTHER" id="PTHR30580:SF0">
    <property type="entry name" value="PRIMOSOMAL PROTEIN N"/>
    <property type="match status" value="1"/>
</dbReference>
<dbReference type="CDD" id="cd17929">
    <property type="entry name" value="DEXHc_priA"/>
    <property type="match status" value="1"/>
</dbReference>
<protein>
    <recommendedName>
        <fullName evidence="12">Replication restart protein PriA</fullName>
    </recommendedName>
    <alternativeName>
        <fullName evidence="12">ATP-dependent DNA helicase PriA</fullName>
        <ecNumber evidence="12">5.6.2.4</ecNumber>
    </alternativeName>
    <alternativeName>
        <fullName evidence="12">DNA 3'-5' helicase PriA</fullName>
    </alternativeName>
</protein>
<dbReference type="AlphaFoldDB" id="A0A4V1MAP7"/>
<dbReference type="PROSITE" id="PS51192">
    <property type="entry name" value="HELICASE_ATP_BIND_1"/>
    <property type="match status" value="1"/>
</dbReference>
<evidence type="ECO:0000313" key="15">
    <source>
        <dbReference type="EMBL" id="RXK86616.1"/>
    </source>
</evidence>
<dbReference type="Gene3D" id="3.40.50.300">
    <property type="entry name" value="P-loop containing nucleotide triphosphate hydrolases"/>
    <property type="match status" value="2"/>
</dbReference>
<dbReference type="GO" id="GO:0006302">
    <property type="term" value="P:double-strand break repair"/>
    <property type="evidence" value="ECO:0007669"/>
    <property type="project" value="InterPro"/>
</dbReference>
<dbReference type="GO" id="GO:0006270">
    <property type="term" value="P:DNA replication initiation"/>
    <property type="evidence" value="ECO:0007669"/>
    <property type="project" value="TreeGrafter"/>
</dbReference>
<dbReference type="HAMAP" id="MF_00983">
    <property type="entry name" value="PriA"/>
    <property type="match status" value="1"/>
</dbReference>
<feature type="binding site" evidence="12">
    <location>
        <position position="575"/>
    </location>
    <ligand>
        <name>Zn(2+)</name>
        <dbReference type="ChEBI" id="CHEBI:29105"/>
        <label>2</label>
    </ligand>
</feature>
<dbReference type="InterPro" id="IPR001650">
    <property type="entry name" value="Helicase_C-like"/>
</dbReference>
<feature type="binding site" evidence="12">
    <location>
        <position position="545"/>
    </location>
    <ligand>
        <name>Zn(2+)</name>
        <dbReference type="ChEBI" id="CHEBI:29105"/>
        <label>1</label>
    </ligand>
</feature>
<dbReference type="SMART" id="SM00490">
    <property type="entry name" value="HELICc"/>
    <property type="match status" value="1"/>
</dbReference>
<feature type="binding site" evidence="12">
    <location>
        <position position="588"/>
    </location>
    <ligand>
        <name>Zn(2+)</name>
        <dbReference type="ChEBI" id="CHEBI:29105"/>
        <label>1</label>
    </ligand>
</feature>
<dbReference type="Pfam" id="PF00270">
    <property type="entry name" value="DEAD"/>
    <property type="match status" value="1"/>
</dbReference>
<dbReference type="Gene3D" id="3.40.1440.60">
    <property type="entry name" value="PriA, 3(prime) DNA-binding domain"/>
    <property type="match status" value="1"/>
</dbReference>
<evidence type="ECO:0000259" key="13">
    <source>
        <dbReference type="PROSITE" id="PS51192"/>
    </source>
</evidence>
<evidence type="ECO:0000256" key="6">
    <source>
        <dbReference type="ARBA" id="ARBA00022806"/>
    </source>
</evidence>
<dbReference type="Pfam" id="PF18074">
    <property type="entry name" value="PriA_C"/>
    <property type="match status" value="1"/>
</dbReference>
<dbReference type="InterPro" id="IPR041236">
    <property type="entry name" value="PriA_C"/>
</dbReference>
<dbReference type="InterPro" id="IPR042115">
    <property type="entry name" value="PriA_3primeBD_sf"/>
</dbReference>
<name>A0A4V1MAP7_9BACT</name>
<dbReference type="InterPro" id="IPR005259">
    <property type="entry name" value="PriA"/>
</dbReference>
<dbReference type="Pfam" id="PF18319">
    <property type="entry name" value="Zn_ribbon_PriA"/>
    <property type="match status" value="1"/>
</dbReference>
<dbReference type="GO" id="GO:0043138">
    <property type="term" value="F:3'-5' DNA helicase activity"/>
    <property type="evidence" value="ECO:0007669"/>
    <property type="project" value="UniProtKB-EC"/>
</dbReference>
<dbReference type="Proteomes" id="UP000290545">
    <property type="component" value="Unassembled WGS sequence"/>
</dbReference>
<dbReference type="InterPro" id="IPR040498">
    <property type="entry name" value="PriA_CRR"/>
</dbReference>
<evidence type="ECO:0000256" key="8">
    <source>
        <dbReference type="ARBA" id="ARBA00022840"/>
    </source>
</evidence>